<protein>
    <submittedName>
        <fullName evidence="1">Uridine kinase</fullName>
    </submittedName>
</protein>
<proteinExistence type="predicted"/>
<reference evidence="2" key="1">
    <citation type="journal article" date="2019" name="Int. J. Syst. Evol. Microbiol.">
        <title>The Global Catalogue of Microorganisms (GCM) 10K type strain sequencing project: providing services to taxonomists for standard genome sequencing and annotation.</title>
        <authorList>
            <consortium name="The Broad Institute Genomics Platform"/>
            <consortium name="The Broad Institute Genome Sequencing Center for Infectious Disease"/>
            <person name="Wu L."/>
            <person name="Ma J."/>
        </authorList>
    </citation>
    <scope>NUCLEOTIDE SEQUENCE [LARGE SCALE GENOMIC DNA]</scope>
    <source>
        <strain evidence="2">JCM 15575</strain>
    </source>
</reference>
<keyword evidence="2" id="KW-1185">Reference proteome</keyword>
<dbReference type="RefSeq" id="WP_344052782.1">
    <property type="nucleotide sequence ID" value="NZ_BAAAPK010000001.1"/>
</dbReference>
<comment type="caution">
    <text evidence="1">The sequence shown here is derived from an EMBL/GenBank/DDBJ whole genome shotgun (WGS) entry which is preliminary data.</text>
</comment>
<gene>
    <name evidence="1" type="ORF">GCM10009807_12870</name>
</gene>
<evidence type="ECO:0000313" key="2">
    <source>
        <dbReference type="Proteomes" id="UP001500596"/>
    </source>
</evidence>
<dbReference type="EMBL" id="BAAAPK010000001">
    <property type="protein sequence ID" value="GAA1670180.1"/>
    <property type="molecule type" value="Genomic_DNA"/>
</dbReference>
<dbReference type="Gene3D" id="3.40.50.300">
    <property type="entry name" value="P-loop containing nucleotide triphosphate hydrolases"/>
    <property type="match status" value="1"/>
</dbReference>
<keyword evidence="1" id="KW-0808">Transferase</keyword>
<accession>A0ABP4SAZ6</accession>
<dbReference type="InterPro" id="IPR027417">
    <property type="entry name" value="P-loop_NTPase"/>
</dbReference>
<dbReference type="SUPFAM" id="SSF52540">
    <property type="entry name" value="P-loop containing nucleoside triphosphate hydrolases"/>
    <property type="match status" value="1"/>
</dbReference>
<evidence type="ECO:0000313" key="1">
    <source>
        <dbReference type="EMBL" id="GAA1670180.1"/>
    </source>
</evidence>
<sequence length="228" mass="25431">MRLPTTPVTTLLRSLRDEVRQHNRGGRVIIAVDGIDGAGKTVFADSFADVFAEDGSAVFRASIDDFHRPRAERYARGRQSPEGFYRDSYDLTTFRRVLIDPFREGGQTGASTGFQLAAFDVVRDQPVESAWTTAPRDAVLIVDGIFLHRPELRNLWNWSVWLDVPIDVAAQRLALRDGSDPSPSAPSNARYRQGQELYLKEANPRAAASAIVDNTDLAHPSRVWADYC</sequence>
<dbReference type="Proteomes" id="UP001500596">
    <property type="component" value="Unassembled WGS sequence"/>
</dbReference>
<keyword evidence="1" id="KW-0418">Kinase</keyword>
<dbReference type="GO" id="GO:0016301">
    <property type="term" value="F:kinase activity"/>
    <property type="evidence" value="ECO:0007669"/>
    <property type="project" value="UniProtKB-KW"/>
</dbReference>
<organism evidence="1 2">
    <name type="scientific">Microbacterium lacus</name>
    <dbReference type="NCBI Taxonomy" id="415217"/>
    <lineage>
        <taxon>Bacteria</taxon>
        <taxon>Bacillati</taxon>
        <taxon>Actinomycetota</taxon>
        <taxon>Actinomycetes</taxon>
        <taxon>Micrococcales</taxon>
        <taxon>Microbacteriaceae</taxon>
        <taxon>Microbacterium</taxon>
    </lineage>
</organism>
<name>A0ABP4SAZ6_9MICO</name>